<protein>
    <submittedName>
        <fullName evidence="1">Uncharacterized protein</fullName>
    </submittedName>
</protein>
<evidence type="ECO:0000313" key="2">
    <source>
        <dbReference type="Proteomes" id="UP001247754"/>
    </source>
</evidence>
<reference evidence="1 2" key="1">
    <citation type="submission" date="2023-09" db="EMBL/GenBank/DDBJ databases">
        <title>Xinfangfangia sedmenti sp. nov., isolated the sedment.</title>
        <authorList>
            <person name="Xu L."/>
        </authorList>
    </citation>
    <scope>NUCLEOTIDE SEQUENCE [LARGE SCALE GENOMIC DNA]</scope>
    <source>
        <strain evidence="1 2">LG-4</strain>
    </source>
</reference>
<keyword evidence="2" id="KW-1185">Reference proteome</keyword>
<proteinExistence type="predicted"/>
<gene>
    <name evidence="1" type="ORF">RGD00_22725</name>
</gene>
<sequence>MKFVLGSAAVWWPVNVSRPDPDAQGKTITQTLKCQFLPIEQDAFLAEQERIAAIPGLRARAAAERDYLANTFQDWADVEDGDGNSVPCTADHKAAALQDGAFRAGLWRAIGEVTLGEEARLGN</sequence>
<dbReference type="RefSeq" id="WP_310459527.1">
    <property type="nucleotide sequence ID" value="NZ_JAVKPH010000074.1"/>
</dbReference>
<comment type="caution">
    <text evidence="1">The sequence shown here is derived from an EMBL/GenBank/DDBJ whole genome shotgun (WGS) entry which is preliminary data.</text>
</comment>
<organism evidence="1 2">
    <name type="scientific">Ruixingdingia sedimenti</name>
    <dbReference type="NCBI Taxonomy" id="3073604"/>
    <lineage>
        <taxon>Bacteria</taxon>
        <taxon>Pseudomonadati</taxon>
        <taxon>Pseudomonadota</taxon>
        <taxon>Alphaproteobacteria</taxon>
        <taxon>Rhodobacterales</taxon>
        <taxon>Paracoccaceae</taxon>
        <taxon>Ruixingdingia</taxon>
    </lineage>
</organism>
<accession>A0ABU1FEU3</accession>
<evidence type="ECO:0000313" key="1">
    <source>
        <dbReference type="EMBL" id="MDR5655428.1"/>
    </source>
</evidence>
<dbReference type="Proteomes" id="UP001247754">
    <property type="component" value="Unassembled WGS sequence"/>
</dbReference>
<dbReference type="EMBL" id="JAVKPH010000074">
    <property type="protein sequence ID" value="MDR5655428.1"/>
    <property type="molecule type" value="Genomic_DNA"/>
</dbReference>
<name>A0ABU1FEU3_9RHOB</name>